<dbReference type="EMBL" id="PQFF01000388">
    <property type="protein sequence ID" value="RHZ53506.1"/>
    <property type="molecule type" value="Genomic_DNA"/>
</dbReference>
<name>A0A397GVP6_9GLOM</name>
<proteinExistence type="predicted"/>
<accession>A0A397GVP6</accession>
<organism evidence="1 2">
    <name type="scientific">Diversispora epigaea</name>
    <dbReference type="NCBI Taxonomy" id="1348612"/>
    <lineage>
        <taxon>Eukaryota</taxon>
        <taxon>Fungi</taxon>
        <taxon>Fungi incertae sedis</taxon>
        <taxon>Mucoromycota</taxon>
        <taxon>Glomeromycotina</taxon>
        <taxon>Glomeromycetes</taxon>
        <taxon>Diversisporales</taxon>
        <taxon>Diversisporaceae</taxon>
        <taxon>Diversispora</taxon>
    </lineage>
</organism>
<gene>
    <name evidence="1" type="ORF">Glove_441g2</name>
</gene>
<evidence type="ECO:0000313" key="2">
    <source>
        <dbReference type="Proteomes" id="UP000266861"/>
    </source>
</evidence>
<evidence type="ECO:0008006" key="3">
    <source>
        <dbReference type="Google" id="ProtNLM"/>
    </source>
</evidence>
<protein>
    <recommendedName>
        <fullName evidence="3">C2H2-type domain-containing protein</fullName>
    </recommendedName>
</protein>
<comment type="caution">
    <text evidence="1">The sequence shown here is derived from an EMBL/GenBank/DDBJ whole genome shotgun (WGS) entry which is preliminary data.</text>
</comment>
<evidence type="ECO:0000313" key="1">
    <source>
        <dbReference type="EMBL" id="RHZ53506.1"/>
    </source>
</evidence>
<reference evidence="1 2" key="1">
    <citation type="submission" date="2018-08" db="EMBL/GenBank/DDBJ databases">
        <title>Genome and evolution of the arbuscular mycorrhizal fungus Diversispora epigaea (formerly Glomus versiforme) and its bacterial endosymbionts.</title>
        <authorList>
            <person name="Sun X."/>
            <person name="Fei Z."/>
            <person name="Harrison M."/>
        </authorList>
    </citation>
    <scope>NUCLEOTIDE SEQUENCE [LARGE SCALE GENOMIC DNA]</scope>
    <source>
        <strain evidence="1 2">IT104</strain>
    </source>
</reference>
<dbReference type="OrthoDB" id="2407155at2759"/>
<dbReference type="AlphaFoldDB" id="A0A397GVP6"/>
<dbReference type="Proteomes" id="UP000266861">
    <property type="component" value="Unassembled WGS sequence"/>
</dbReference>
<keyword evidence="2" id="KW-1185">Reference proteome</keyword>
<sequence>MPSTTLSLSRCSTCGKEYKNSKGLARYKYYVQQYNQHQQELDELPINTINEFKQIIVTEIHRKLTPSFRNMGKKTLTIPCTEIGEKDIFSKSSNLYSVRRPNSMEQNQSIEEIDPLEKLLQSSIKKKIIKRRPRFLRGEILIEWKKKTFKEINGNINKAGYLHINFYISQSQIF</sequence>